<dbReference type="GO" id="GO:0004654">
    <property type="term" value="F:polyribonucleotide nucleotidyltransferase activity"/>
    <property type="evidence" value="ECO:0007669"/>
    <property type="project" value="UniProtKB-UniRule"/>
</dbReference>
<evidence type="ECO:0000256" key="4">
    <source>
        <dbReference type="ARBA" id="ARBA00022695"/>
    </source>
</evidence>
<dbReference type="Pfam" id="PF00013">
    <property type="entry name" value="KH_1"/>
    <property type="match status" value="1"/>
</dbReference>
<dbReference type="EMBL" id="JAUPEV010000010">
    <property type="protein sequence ID" value="MDO7253580.1"/>
    <property type="molecule type" value="Genomic_DNA"/>
</dbReference>
<evidence type="ECO:0000313" key="11">
    <source>
        <dbReference type="EMBL" id="MDP2539508.1"/>
    </source>
</evidence>
<dbReference type="InterPro" id="IPR036345">
    <property type="entry name" value="ExoRNase_PH_dom2_sf"/>
</dbReference>
<dbReference type="Proteomes" id="UP001240777">
    <property type="component" value="Unassembled WGS sequence"/>
</dbReference>
<gene>
    <name evidence="8" type="primary">pnp</name>
    <name evidence="10" type="ORF">Q5I04_06615</name>
    <name evidence="11" type="ORF">Q5I06_06945</name>
</gene>
<dbReference type="Pfam" id="PF03726">
    <property type="entry name" value="PNPase"/>
    <property type="match status" value="1"/>
</dbReference>
<dbReference type="InterPro" id="IPR015847">
    <property type="entry name" value="ExoRNase_PH_dom2"/>
</dbReference>
<dbReference type="GO" id="GO:0000287">
    <property type="term" value="F:magnesium ion binding"/>
    <property type="evidence" value="ECO:0007669"/>
    <property type="project" value="UniProtKB-UniRule"/>
</dbReference>
<dbReference type="GO" id="GO:0006396">
    <property type="term" value="P:RNA processing"/>
    <property type="evidence" value="ECO:0007669"/>
    <property type="project" value="InterPro"/>
</dbReference>
<comment type="caution">
    <text evidence="11">The sequence shown here is derived from an EMBL/GenBank/DDBJ whole genome shotgun (WGS) entry which is preliminary data.</text>
</comment>
<dbReference type="SUPFAM" id="SSF55666">
    <property type="entry name" value="Ribonuclease PH domain 2-like"/>
    <property type="match status" value="2"/>
</dbReference>
<dbReference type="NCBIfam" id="NF008805">
    <property type="entry name" value="PRK11824.1"/>
    <property type="match status" value="1"/>
</dbReference>
<sequence>MNIVEIELKNLKEKYTLNYIAKQSSGSVLYQSGGTVILASVAVDEKIVEEDFLPLTVQYIEKSYAVGKFPGGFIKREGKPGEFETLTSRIIDRTLRPVFPKGYSYPTQITLMVLSCDKQSDLQVCALNAAANALYVSSLPFYHPINALRVGMIEGEFIINPTMQELDNSTLDLYVSGSNDELLMIEMRSLAKKSGANEISEEKLLDALSLAKDYISNSCMQYQKAFDTYKENPLNLVLRTEKNNPQIYQYIQENYIVEVQNSLQEMAKSERNTGLKKIAESIAQNTDWEISEINPVLENYKKEIIRHQILEQKTRCDGRGYEDIRPIQIQTNILPFAHGSALFTRGQTQALVVSTIGADSDAQTQEMLTDKIPNKEKFMFHYNFPGFSVGEASMIGSVGRRELGHGNLAKRALESSILDHSKTIRLVSEILESNGSSSMASVCGGSLALCASGIEISSLVAGVAMGLVVQEDKYAILTDINGLEDHDGDMDFKIAGSKDGITAMQMDIKMGGISHHILKEALYQAKKAREYILNIMEEARSKIILNTDILPSSEVFNVPSSKIVEIIGQGGRVIKDIIERFGVSIDLNREDGEVKISGSDKNNVTAAKDFIINLIQSQKIDLSKYETGLIFEGEVKKVLDFGAFVSLPNGGDGLLHISKITKNRDESIKNYISEGDRVRCQILGLNKGKIELDLIKS</sequence>
<evidence type="ECO:0000313" key="12">
    <source>
        <dbReference type="Proteomes" id="UP001177258"/>
    </source>
</evidence>
<dbReference type="Proteomes" id="UP001177258">
    <property type="component" value="Unassembled WGS sequence"/>
</dbReference>
<dbReference type="InterPro" id="IPR027408">
    <property type="entry name" value="PNPase/RNase_PH_dom_sf"/>
</dbReference>
<dbReference type="InterPro" id="IPR004087">
    <property type="entry name" value="KH_dom"/>
</dbReference>
<keyword evidence="5 8" id="KW-0479">Metal-binding</keyword>
<dbReference type="Pfam" id="PF01138">
    <property type="entry name" value="RNase_PH"/>
    <property type="match status" value="2"/>
</dbReference>
<comment type="catalytic activity">
    <reaction evidence="8">
        <text>RNA(n+1) + phosphate = RNA(n) + a ribonucleoside 5'-diphosphate</text>
        <dbReference type="Rhea" id="RHEA:22096"/>
        <dbReference type="Rhea" id="RHEA-COMP:14527"/>
        <dbReference type="Rhea" id="RHEA-COMP:17342"/>
        <dbReference type="ChEBI" id="CHEBI:43474"/>
        <dbReference type="ChEBI" id="CHEBI:57930"/>
        <dbReference type="ChEBI" id="CHEBI:140395"/>
        <dbReference type="EC" id="2.7.7.8"/>
    </reaction>
</comment>
<evidence type="ECO:0000256" key="8">
    <source>
        <dbReference type="HAMAP-Rule" id="MF_01595"/>
    </source>
</evidence>
<comment type="subcellular location">
    <subcellularLocation>
        <location evidence="8">Cytoplasm</location>
    </subcellularLocation>
</comment>
<dbReference type="FunFam" id="3.30.230.70:FF:000029">
    <property type="entry name" value="Polyribonucleotide nucleotidyltransferase"/>
    <property type="match status" value="1"/>
</dbReference>
<protein>
    <recommendedName>
        <fullName evidence="8">Polyribonucleotide nucleotidyltransferase</fullName>
        <ecNumber evidence="8">2.7.7.8</ecNumber>
    </recommendedName>
    <alternativeName>
        <fullName evidence="8">Polynucleotide phosphorylase</fullName>
        <shortName evidence="8">PNPase</shortName>
    </alternativeName>
</protein>
<evidence type="ECO:0000259" key="9">
    <source>
        <dbReference type="PROSITE" id="PS50126"/>
    </source>
</evidence>
<dbReference type="PANTHER" id="PTHR11252:SF0">
    <property type="entry name" value="POLYRIBONUCLEOTIDE NUCLEOTIDYLTRANSFERASE 1, MITOCHONDRIAL"/>
    <property type="match status" value="1"/>
</dbReference>
<keyword evidence="3 8" id="KW-0808">Transferase</keyword>
<dbReference type="PANTHER" id="PTHR11252">
    <property type="entry name" value="POLYRIBONUCLEOTIDE NUCLEOTIDYLTRANSFERASE"/>
    <property type="match status" value="1"/>
</dbReference>
<keyword evidence="6 8" id="KW-0460">Magnesium</keyword>
<dbReference type="CDD" id="cd11364">
    <property type="entry name" value="RNase_PH_PNPase_2"/>
    <property type="match status" value="1"/>
</dbReference>
<dbReference type="SMART" id="SM00322">
    <property type="entry name" value="KH"/>
    <property type="match status" value="1"/>
</dbReference>
<dbReference type="SUPFAM" id="SSF54211">
    <property type="entry name" value="Ribosomal protein S5 domain 2-like"/>
    <property type="match status" value="2"/>
</dbReference>
<feature type="binding site" evidence="8">
    <location>
        <position position="485"/>
    </location>
    <ligand>
        <name>Mg(2+)</name>
        <dbReference type="ChEBI" id="CHEBI:18420"/>
    </ligand>
</feature>
<comment type="similarity">
    <text evidence="1 8">Belongs to the polyribonucleotide nucleotidyltransferase family.</text>
</comment>
<dbReference type="Gene3D" id="2.40.50.140">
    <property type="entry name" value="Nucleic acid-binding proteins"/>
    <property type="match status" value="1"/>
</dbReference>
<comment type="function">
    <text evidence="8">Involved in mRNA degradation. Catalyzes the phosphorolysis of single-stranded polyribonucleotides processively in the 3'- to 5'-direction.</text>
</comment>
<dbReference type="PROSITE" id="PS50084">
    <property type="entry name" value="KH_TYPE_1"/>
    <property type="match status" value="1"/>
</dbReference>
<reference evidence="11 13" key="1">
    <citation type="submission" date="2023-07" db="EMBL/GenBank/DDBJ databases">
        <title>Unpublished Manusciprt.</title>
        <authorList>
            <person name="Aydin F."/>
            <person name="Tarhane S."/>
            <person name="Saticioglu I.B."/>
            <person name="Karakaya E."/>
            <person name="Abay S."/>
            <person name="Guran O."/>
            <person name="Bozkurt E."/>
            <person name="Uzum N."/>
            <person name="Olgun K."/>
            <person name="Jablonski D."/>
        </authorList>
    </citation>
    <scope>NUCLEOTIDE SEQUENCE</scope>
    <source>
        <strain evidence="13">faydin-H75</strain>
        <strain evidence="11">Faydin-H76</strain>
    </source>
</reference>
<dbReference type="InterPro" id="IPR036612">
    <property type="entry name" value="KH_dom_type_1_sf"/>
</dbReference>
<dbReference type="AlphaFoldDB" id="A0AA90PZU0"/>
<reference evidence="10 12" key="3">
    <citation type="journal article" date="2024" name="Syst. Appl. Microbiol.">
        <title>Helicobacter cappadocius sp. nov., from lizards: The first psychrotrophic Helicobacter species.</title>
        <authorList>
            <person name="Aydin F."/>
            <person name="Tarhane S."/>
            <person name="Karakaya E."/>
            <person name="Abay S."/>
            <person name="Kayman T."/>
            <person name="Guran O."/>
            <person name="Bozkurt E."/>
            <person name="Uzum N."/>
            <person name="Avci A."/>
            <person name="Olgun K."/>
            <person name="Jablonski D."/>
            <person name="Guran C."/>
            <person name="Burcin Saticioglu I."/>
        </authorList>
    </citation>
    <scope>NUCLEOTIDE SEQUENCE [LARGE SCALE GENOMIC DNA]</scope>
    <source>
        <strain evidence="10">Faydin-H75</strain>
        <strain evidence="12">faydin-H76</strain>
    </source>
</reference>
<evidence type="ECO:0000313" key="10">
    <source>
        <dbReference type="EMBL" id="MDO7253580.1"/>
    </source>
</evidence>
<dbReference type="InterPro" id="IPR012340">
    <property type="entry name" value="NA-bd_OB-fold"/>
</dbReference>
<dbReference type="InterPro" id="IPR020568">
    <property type="entry name" value="Ribosomal_Su5_D2-typ_SF"/>
</dbReference>
<evidence type="ECO:0000256" key="3">
    <source>
        <dbReference type="ARBA" id="ARBA00022679"/>
    </source>
</evidence>
<dbReference type="EMBL" id="JAUYZK010000010">
    <property type="protein sequence ID" value="MDP2539508.1"/>
    <property type="molecule type" value="Genomic_DNA"/>
</dbReference>
<evidence type="ECO:0000256" key="7">
    <source>
        <dbReference type="ARBA" id="ARBA00022884"/>
    </source>
</evidence>
<dbReference type="SUPFAM" id="SSF50249">
    <property type="entry name" value="Nucleic acid-binding proteins"/>
    <property type="match status" value="1"/>
</dbReference>
<dbReference type="RefSeq" id="WP_305517422.1">
    <property type="nucleotide sequence ID" value="NZ_JAUPEV010000010.1"/>
</dbReference>
<dbReference type="Pfam" id="PF03725">
    <property type="entry name" value="RNase_PH_C"/>
    <property type="match status" value="2"/>
</dbReference>
<name>A0AA90PZU0_9HELI</name>
<keyword evidence="13" id="KW-1185">Reference proteome</keyword>
<dbReference type="HAMAP" id="MF_01595">
    <property type="entry name" value="PNPase"/>
    <property type="match status" value="1"/>
</dbReference>
<dbReference type="GO" id="GO:0005829">
    <property type="term" value="C:cytosol"/>
    <property type="evidence" value="ECO:0007669"/>
    <property type="project" value="TreeGrafter"/>
</dbReference>
<dbReference type="CDD" id="cd02393">
    <property type="entry name" value="KH-I_PNPase"/>
    <property type="match status" value="1"/>
</dbReference>
<evidence type="ECO:0000256" key="6">
    <source>
        <dbReference type="ARBA" id="ARBA00022842"/>
    </source>
</evidence>
<dbReference type="FunFam" id="3.30.230.70:FF:000026">
    <property type="entry name" value="Polyribonucleotide nucleotidyltransferase"/>
    <property type="match status" value="1"/>
</dbReference>
<dbReference type="EC" id="2.7.7.8" evidence="8"/>
<dbReference type="GO" id="GO:0003723">
    <property type="term" value="F:RNA binding"/>
    <property type="evidence" value="ECO:0007669"/>
    <property type="project" value="UniProtKB-UniRule"/>
</dbReference>
<dbReference type="Gene3D" id="3.30.1370.10">
    <property type="entry name" value="K Homology domain, type 1"/>
    <property type="match status" value="1"/>
</dbReference>
<dbReference type="GO" id="GO:0000175">
    <property type="term" value="F:3'-5'-RNA exonuclease activity"/>
    <property type="evidence" value="ECO:0007669"/>
    <property type="project" value="TreeGrafter"/>
</dbReference>
<accession>A0AA90PZU0</accession>
<keyword evidence="2 8" id="KW-0963">Cytoplasm</keyword>
<dbReference type="GO" id="GO:0006402">
    <property type="term" value="P:mRNA catabolic process"/>
    <property type="evidence" value="ECO:0007669"/>
    <property type="project" value="UniProtKB-UniRule"/>
</dbReference>
<dbReference type="Gene3D" id="3.30.230.70">
    <property type="entry name" value="GHMP Kinase, N-terminal domain"/>
    <property type="match status" value="2"/>
</dbReference>
<dbReference type="Pfam" id="PF00575">
    <property type="entry name" value="S1"/>
    <property type="match status" value="1"/>
</dbReference>
<dbReference type="InterPro" id="IPR012162">
    <property type="entry name" value="PNPase"/>
</dbReference>
<dbReference type="PIRSF" id="PIRSF005499">
    <property type="entry name" value="PNPase"/>
    <property type="match status" value="1"/>
</dbReference>
<evidence type="ECO:0000256" key="5">
    <source>
        <dbReference type="ARBA" id="ARBA00022723"/>
    </source>
</evidence>
<dbReference type="FunFam" id="3.30.1370.10:FF:000001">
    <property type="entry name" value="Polyribonucleotide nucleotidyltransferase"/>
    <property type="match status" value="1"/>
</dbReference>
<dbReference type="InterPro" id="IPR004088">
    <property type="entry name" value="KH_dom_type_1"/>
</dbReference>
<proteinExistence type="inferred from homology"/>
<organism evidence="11 12">
    <name type="scientific">Helicobacter cappadocius</name>
    <dbReference type="NCBI Taxonomy" id="3063998"/>
    <lineage>
        <taxon>Bacteria</taxon>
        <taxon>Pseudomonadati</taxon>
        <taxon>Campylobacterota</taxon>
        <taxon>Epsilonproteobacteria</taxon>
        <taxon>Campylobacterales</taxon>
        <taxon>Helicobacteraceae</taxon>
        <taxon>Helicobacter</taxon>
    </lineage>
</organism>
<dbReference type="NCBIfam" id="TIGR03591">
    <property type="entry name" value="polynuc_phos"/>
    <property type="match status" value="1"/>
</dbReference>
<dbReference type="SMART" id="SM00316">
    <property type="entry name" value="S1"/>
    <property type="match status" value="1"/>
</dbReference>
<dbReference type="InterPro" id="IPR001247">
    <property type="entry name" value="ExoRNase_PH_dom1"/>
</dbReference>
<dbReference type="SUPFAM" id="SSF54791">
    <property type="entry name" value="Eukaryotic type KH-domain (KH-domain type I)"/>
    <property type="match status" value="1"/>
</dbReference>
<dbReference type="InterPro" id="IPR015848">
    <property type="entry name" value="PNPase_PH_RNA-bd_bac/org-type"/>
</dbReference>
<keyword evidence="4 8" id="KW-0548">Nucleotidyltransferase</keyword>
<evidence type="ECO:0000256" key="2">
    <source>
        <dbReference type="ARBA" id="ARBA00022490"/>
    </source>
</evidence>
<reference evidence="10" key="2">
    <citation type="submission" date="2023-07" db="EMBL/GenBank/DDBJ databases">
        <authorList>
            <person name="Aydin F."/>
            <person name="Tarhane S."/>
            <person name="Saticioglu I.B."/>
            <person name="Karakaya E."/>
            <person name="Abay S."/>
            <person name="Guran O."/>
            <person name="Bozkurt E."/>
            <person name="Uzum N."/>
            <person name="Olgun K."/>
            <person name="Jablonski D."/>
        </authorList>
    </citation>
    <scope>NUCLEOTIDE SEQUENCE</scope>
    <source>
        <strain evidence="10">Faydin-H75</strain>
    </source>
</reference>
<keyword evidence="7 8" id="KW-0694">RNA-binding</keyword>
<evidence type="ECO:0000313" key="13">
    <source>
        <dbReference type="Proteomes" id="UP001240777"/>
    </source>
</evidence>
<feature type="binding site" evidence="8">
    <location>
        <position position="491"/>
    </location>
    <ligand>
        <name>Mg(2+)</name>
        <dbReference type="ChEBI" id="CHEBI:18420"/>
    </ligand>
</feature>
<dbReference type="InterPro" id="IPR003029">
    <property type="entry name" value="S1_domain"/>
</dbReference>
<evidence type="ECO:0000256" key="1">
    <source>
        <dbReference type="ARBA" id="ARBA00007404"/>
    </source>
</evidence>
<dbReference type="PROSITE" id="PS50126">
    <property type="entry name" value="S1"/>
    <property type="match status" value="1"/>
</dbReference>
<feature type="domain" description="S1 motif" evidence="9">
    <location>
        <begin position="628"/>
        <end position="695"/>
    </location>
</feature>
<comment type="cofactor">
    <cofactor evidence="8">
        <name>Mg(2+)</name>
        <dbReference type="ChEBI" id="CHEBI:18420"/>
    </cofactor>
</comment>